<feature type="binding site" evidence="11">
    <location>
        <position position="105"/>
    </location>
    <ligand>
        <name>CTP</name>
        <dbReference type="ChEBI" id="CHEBI:37563"/>
    </ligand>
</feature>
<organism evidence="14 15">
    <name type="scientific">Buchnera aphidicola</name>
    <name type="common">Cinara tujafilina</name>
    <dbReference type="NCBI Taxonomy" id="261317"/>
    <lineage>
        <taxon>Bacteria</taxon>
        <taxon>Pseudomonadati</taxon>
        <taxon>Pseudomonadota</taxon>
        <taxon>Gammaproteobacteria</taxon>
        <taxon>Enterobacterales</taxon>
        <taxon>Erwiniaceae</taxon>
        <taxon>Buchnera</taxon>
    </lineage>
</organism>
<dbReference type="InterPro" id="IPR012006">
    <property type="entry name" value="CCA_bact"/>
</dbReference>
<evidence type="ECO:0000256" key="1">
    <source>
        <dbReference type="ARBA" id="ARBA00001946"/>
    </source>
</evidence>
<evidence type="ECO:0000256" key="11">
    <source>
        <dbReference type="HAMAP-Rule" id="MF_01262"/>
    </source>
</evidence>
<evidence type="ECO:0000256" key="7">
    <source>
        <dbReference type="ARBA" id="ARBA00022800"/>
    </source>
</evidence>
<dbReference type="PIRSF" id="PIRSF000813">
    <property type="entry name" value="CCA_bact"/>
    <property type="match status" value="1"/>
</dbReference>
<feature type="domain" description="Poly A polymerase head" evidence="12">
    <location>
        <begin position="17"/>
        <end position="136"/>
    </location>
</feature>
<evidence type="ECO:0000256" key="6">
    <source>
        <dbReference type="ARBA" id="ARBA00022741"/>
    </source>
</evidence>
<feature type="domain" description="tRNA nucleotidyltransferase/poly(A) polymerase RNA and SrmB- binding" evidence="13">
    <location>
        <begin position="163"/>
        <end position="224"/>
    </location>
</feature>
<dbReference type="Pfam" id="PF12627">
    <property type="entry name" value="PolyA_pol_RNAbd"/>
    <property type="match status" value="1"/>
</dbReference>
<evidence type="ECO:0000256" key="10">
    <source>
        <dbReference type="ARBA" id="ARBA00022884"/>
    </source>
</evidence>
<dbReference type="GO" id="GO:0005524">
    <property type="term" value="F:ATP binding"/>
    <property type="evidence" value="ECO:0007669"/>
    <property type="project" value="UniProtKB-UniRule"/>
</dbReference>
<dbReference type="GO" id="GO:0160016">
    <property type="term" value="F:CCACCA tRNA nucleotidyltransferase activity"/>
    <property type="evidence" value="ECO:0007669"/>
    <property type="project" value="RHEA"/>
</dbReference>
<feature type="binding site" evidence="11">
    <location>
        <position position="22"/>
    </location>
    <ligand>
        <name>ATP</name>
        <dbReference type="ChEBI" id="CHEBI:30616"/>
    </ligand>
</feature>
<keyword evidence="7 11" id="KW-0692">RNA repair</keyword>
<feature type="binding site" evidence="11">
    <location>
        <position position="154"/>
    </location>
    <ligand>
        <name>ATP</name>
        <dbReference type="ChEBI" id="CHEBI:30616"/>
    </ligand>
</feature>
<dbReference type="InterPro" id="IPR043519">
    <property type="entry name" value="NT_sf"/>
</dbReference>
<proteinExistence type="inferred from homology"/>
<dbReference type="Gene3D" id="1.10.3090.10">
    <property type="entry name" value="cca-adding enzyme, domain 2"/>
    <property type="match status" value="1"/>
</dbReference>
<evidence type="ECO:0000256" key="8">
    <source>
        <dbReference type="ARBA" id="ARBA00022840"/>
    </source>
</evidence>
<comment type="catalytic activity">
    <reaction evidence="11">
        <text>a tRNA precursor + 2 CTP + ATP = a tRNA with a 3' CCA end + 3 diphosphate</text>
        <dbReference type="Rhea" id="RHEA:14433"/>
        <dbReference type="Rhea" id="RHEA-COMP:10465"/>
        <dbReference type="Rhea" id="RHEA-COMP:10468"/>
        <dbReference type="ChEBI" id="CHEBI:30616"/>
        <dbReference type="ChEBI" id="CHEBI:33019"/>
        <dbReference type="ChEBI" id="CHEBI:37563"/>
        <dbReference type="ChEBI" id="CHEBI:74896"/>
        <dbReference type="ChEBI" id="CHEBI:83071"/>
        <dbReference type="EC" id="2.7.7.72"/>
    </reaction>
</comment>
<comment type="miscellaneous">
    <text evidence="11">A single active site specifically recognizes both ATP and CTP and is responsible for their addition.</text>
</comment>
<evidence type="ECO:0000256" key="2">
    <source>
        <dbReference type="ARBA" id="ARBA00022679"/>
    </source>
</evidence>
<keyword evidence="10 11" id="KW-0694">RNA-binding</keyword>
<dbReference type="HOGENOM" id="CLU_015961_1_1_6"/>
<dbReference type="eggNOG" id="COG0617">
    <property type="taxonomic scope" value="Bacteria"/>
</dbReference>
<feature type="binding site" evidence="11">
    <location>
        <position position="37"/>
    </location>
    <ligand>
        <name>Mg(2+)</name>
        <dbReference type="ChEBI" id="CHEBI:18420"/>
    </ligand>
</feature>
<feature type="binding site" evidence="11">
    <location>
        <position position="25"/>
    </location>
    <ligand>
        <name>CTP</name>
        <dbReference type="ChEBI" id="CHEBI:37563"/>
    </ligand>
</feature>
<name>F7WYY2_9GAMM</name>
<dbReference type="InterPro" id="IPR050124">
    <property type="entry name" value="tRNA_CCA-adding_enzyme"/>
</dbReference>
<dbReference type="GO" id="GO:0000287">
    <property type="term" value="F:magnesium ion binding"/>
    <property type="evidence" value="ECO:0007669"/>
    <property type="project" value="UniProtKB-UniRule"/>
</dbReference>
<feature type="binding site" evidence="11">
    <location>
        <position position="22"/>
    </location>
    <ligand>
        <name>CTP</name>
        <dbReference type="ChEBI" id="CHEBI:37563"/>
    </ligand>
</feature>
<keyword evidence="4 11" id="KW-0548">Nucleotidyltransferase</keyword>
<evidence type="ECO:0000313" key="15">
    <source>
        <dbReference type="Proteomes" id="UP000006811"/>
    </source>
</evidence>
<feature type="binding site" evidence="11">
    <location>
        <position position="105"/>
    </location>
    <ligand>
        <name>ATP</name>
        <dbReference type="ChEBI" id="CHEBI:30616"/>
    </ligand>
</feature>
<feature type="binding site" evidence="11">
    <location>
        <position position="154"/>
    </location>
    <ligand>
        <name>CTP</name>
        <dbReference type="ChEBI" id="CHEBI:37563"/>
    </ligand>
</feature>
<dbReference type="PANTHER" id="PTHR47545">
    <property type="entry name" value="MULTIFUNCTIONAL CCA PROTEIN"/>
    <property type="match status" value="1"/>
</dbReference>
<dbReference type="Proteomes" id="UP000006811">
    <property type="component" value="Chromosome"/>
</dbReference>
<reference evidence="14 15" key="1">
    <citation type="journal article" date="2011" name="Appl. Environ. Microbiol.">
        <title>The genome of Buchnera aphidicola from the aphid Cinara tujafilina provides new clues about the evolutionary history of metabolic losses in bacterial endosymbionts.</title>
        <authorList>
            <person name="Lamelas A."/>
            <person name="Gosalbes M.J."/>
            <person name="Moya A."/>
            <person name="Latorre A."/>
        </authorList>
    </citation>
    <scope>NUCLEOTIDE SEQUENCE [LARGE SCALE GENOMIC DNA]</scope>
    <source>
        <strain evidence="15">Cinara tujafilina</strain>
    </source>
</reference>
<evidence type="ECO:0000256" key="3">
    <source>
        <dbReference type="ARBA" id="ARBA00022694"/>
    </source>
</evidence>
<accession>F7WYY2</accession>
<dbReference type="GO" id="GO:0001680">
    <property type="term" value="P:tRNA 3'-terminal CCA addition"/>
    <property type="evidence" value="ECO:0007669"/>
    <property type="project" value="UniProtKB-UniRule"/>
</dbReference>
<dbReference type="PANTHER" id="PTHR47545:SF1">
    <property type="entry name" value="MULTIFUNCTIONAL CCA PROTEIN"/>
    <property type="match status" value="1"/>
</dbReference>
<comment type="cofactor">
    <cofactor evidence="1 11">
        <name>Mg(2+)</name>
        <dbReference type="ChEBI" id="CHEBI:18420"/>
    </cofactor>
</comment>
<dbReference type="EC" id="2.7.7.72" evidence="11"/>
<dbReference type="SUPFAM" id="SSF81301">
    <property type="entry name" value="Nucleotidyltransferase"/>
    <property type="match status" value="1"/>
</dbReference>
<keyword evidence="8 11" id="KW-0067">ATP-binding</keyword>
<dbReference type="AlphaFoldDB" id="F7WYY2"/>
<sequence>MIIIYINHFLLGEQLKIYLVGGAIRDSLLGLSVQDRDWMVVGATPEQMLKKKNQQVGRDFPVFIHPITYEEYALARTERKNGVGYNGFSVNFSPNVTLSEDLIRRDLTINAMAQDKHGNLIDLFCGKKDLNNRILRHVSLAFQEDPLRVLRVARFAAALAHLGFQIAKETLNLMTSMCNNKDLLHLFPERIWKETEKGLRTNNPHVYFQVLHACNALNDLFPEIIFLYQNLYCSALNFIRSCAIYVGFKEMFRISRFTKNIDIRFSYFSQFFSRIFCTPDIFTDDYFFYKKPTILVNSLCTRLKIPLEIKKISIFMCGFHNFLQTINIQPTHLIVKFFNIIDVWRNPGILKKFIYLKFYYSHVNLISSKKITLGVLINKMFNIVKKISIKSIDFRNKYKGIAIRNELNRLRIKYLERWRLLQKFTYIKKNN</sequence>
<gene>
    <name evidence="11 14" type="primary">cca</name>
    <name evidence="14" type="ORF">BCTU_037</name>
</gene>
<dbReference type="CDD" id="cd05398">
    <property type="entry name" value="NT_ClassII-CCAase"/>
    <property type="match status" value="1"/>
</dbReference>
<protein>
    <recommendedName>
        <fullName evidence="11">CCA-adding enzyme</fullName>
        <ecNumber evidence="11">2.7.7.72</ecNumber>
    </recommendedName>
    <alternativeName>
        <fullName evidence="11">CCA tRNA nucleotidyltransferase</fullName>
    </alternativeName>
    <alternativeName>
        <fullName evidence="11">tRNA CCA-pyrophosphorylase</fullName>
    </alternativeName>
    <alternativeName>
        <fullName evidence="11">tRNA adenylyl-/cytidylyl- transferase</fullName>
    </alternativeName>
    <alternativeName>
        <fullName evidence="11">tRNA nucleotidyltransferase</fullName>
    </alternativeName>
    <alternativeName>
        <fullName evidence="11">tRNA-NT</fullName>
    </alternativeName>
</protein>
<comment type="similarity">
    <text evidence="11">Belongs to the tRNA nucleotidyltransferase/poly(A) polymerase family. Bacterial CCA-adding enzyme type 2 subfamily.</text>
</comment>
<dbReference type="GO" id="GO:0004810">
    <property type="term" value="F:CCA tRNA nucleotidyltransferase activity"/>
    <property type="evidence" value="ECO:0007669"/>
    <property type="project" value="UniProtKB-UniRule"/>
</dbReference>
<keyword evidence="3 11" id="KW-0819">tRNA processing</keyword>
<feature type="binding site" evidence="11">
    <location>
        <position position="25"/>
    </location>
    <ligand>
        <name>ATP</name>
        <dbReference type="ChEBI" id="CHEBI:30616"/>
    </ligand>
</feature>
<keyword evidence="2 11" id="KW-0808">Transferase</keyword>
<evidence type="ECO:0000313" key="14">
    <source>
        <dbReference type="EMBL" id="AEH39632.1"/>
    </source>
</evidence>
<evidence type="ECO:0000259" key="13">
    <source>
        <dbReference type="Pfam" id="PF12627"/>
    </source>
</evidence>
<dbReference type="Gene3D" id="3.30.460.10">
    <property type="entry name" value="Beta Polymerase, domain 2"/>
    <property type="match status" value="1"/>
</dbReference>
<dbReference type="STRING" id="261317.BCTU_037"/>
<dbReference type="InterPro" id="IPR032828">
    <property type="entry name" value="PolyA_RNA-bd"/>
</dbReference>
<feature type="binding site" evidence="11">
    <location>
        <position position="151"/>
    </location>
    <ligand>
        <name>ATP</name>
        <dbReference type="ChEBI" id="CHEBI:30616"/>
    </ligand>
</feature>
<dbReference type="InterPro" id="IPR002646">
    <property type="entry name" value="PolA_pol_head_dom"/>
</dbReference>
<dbReference type="SUPFAM" id="SSF81891">
    <property type="entry name" value="Poly A polymerase C-terminal region-like"/>
    <property type="match status" value="1"/>
</dbReference>
<evidence type="ECO:0000259" key="12">
    <source>
        <dbReference type="Pfam" id="PF01743"/>
    </source>
</evidence>
<feature type="binding site" evidence="11">
    <location>
        <position position="151"/>
    </location>
    <ligand>
        <name>CTP</name>
        <dbReference type="ChEBI" id="CHEBI:37563"/>
    </ligand>
</feature>
<keyword evidence="5 11" id="KW-0479">Metal-binding</keyword>
<keyword evidence="9 11" id="KW-0460">Magnesium</keyword>
<dbReference type="GO" id="GO:0042245">
    <property type="term" value="P:RNA repair"/>
    <property type="evidence" value="ECO:0007669"/>
    <property type="project" value="UniProtKB-KW"/>
</dbReference>
<evidence type="ECO:0000256" key="9">
    <source>
        <dbReference type="ARBA" id="ARBA00022842"/>
    </source>
</evidence>
<feature type="binding site" evidence="11">
    <location>
        <position position="35"/>
    </location>
    <ligand>
        <name>Mg(2+)</name>
        <dbReference type="ChEBI" id="CHEBI:18420"/>
    </ligand>
</feature>
<dbReference type="GO" id="GO:0000049">
    <property type="term" value="F:tRNA binding"/>
    <property type="evidence" value="ECO:0007669"/>
    <property type="project" value="UniProtKB-UniRule"/>
</dbReference>
<dbReference type="EMBL" id="CP001817">
    <property type="protein sequence ID" value="AEH39632.1"/>
    <property type="molecule type" value="Genomic_DNA"/>
</dbReference>
<comment type="catalytic activity">
    <reaction evidence="11">
        <text>a tRNA with a 3' CCA end + 2 CTP + ATP = a tRNA with a 3' CCACCA end + 3 diphosphate</text>
        <dbReference type="Rhea" id="RHEA:76235"/>
        <dbReference type="Rhea" id="RHEA-COMP:10468"/>
        <dbReference type="Rhea" id="RHEA-COMP:18655"/>
        <dbReference type="ChEBI" id="CHEBI:30616"/>
        <dbReference type="ChEBI" id="CHEBI:33019"/>
        <dbReference type="ChEBI" id="CHEBI:37563"/>
        <dbReference type="ChEBI" id="CHEBI:83071"/>
        <dbReference type="ChEBI" id="CHEBI:195187"/>
    </reaction>
</comment>
<comment type="function">
    <text evidence="11">Catalyzes the addition and repair of the essential 3'-terminal CCA sequence in tRNAs without using a nucleic acid template. Adds these three nucleotides in the order of C, C, and A to the tRNA nucleotide-73, using CTP and ATP as substrates and producing inorganic pyrophosphate. tRNA 3'-terminal CCA addition is required both for tRNA processing and repair. Also involved in tRNA surveillance by mediating tandem CCA addition to generate a CCACCA at the 3' terminus of unstable tRNAs. While stable tRNAs receive only 3'-terminal CCA, unstable tRNAs are marked with CCACCA and rapidly degraded.</text>
</comment>
<dbReference type="Pfam" id="PF01743">
    <property type="entry name" value="PolyA_pol"/>
    <property type="match status" value="1"/>
</dbReference>
<dbReference type="HAMAP" id="MF_01262">
    <property type="entry name" value="CCA_bact_type2"/>
    <property type="match status" value="1"/>
</dbReference>
<keyword evidence="15" id="KW-1185">Reference proteome</keyword>
<keyword evidence="6 11" id="KW-0547">Nucleotide-binding</keyword>
<evidence type="ECO:0000256" key="4">
    <source>
        <dbReference type="ARBA" id="ARBA00022695"/>
    </source>
</evidence>
<dbReference type="KEGG" id="baj:BCTU_037"/>
<evidence type="ECO:0000256" key="5">
    <source>
        <dbReference type="ARBA" id="ARBA00022723"/>
    </source>
</evidence>